<evidence type="ECO:0000313" key="4">
    <source>
        <dbReference type="Proteomes" id="UP000031523"/>
    </source>
</evidence>
<name>A0A0B5F533_STRA4</name>
<dbReference type="Proteomes" id="UP000031523">
    <property type="component" value="Chromosome"/>
</dbReference>
<dbReference type="Gene3D" id="3.40.50.150">
    <property type="entry name" value="Vaccinia Virus protein VP39"/>
    <property type="match status" value="1"/>
</dbReference>
<dbReference type="AlphaFoldDB" id="A0A0B5F533"/>
<reference evidence="3 4" key="1">
    <citation type="submission" date="2015-01" db="EMBL/GenBank/DDBJ databases">
        <title>Enhanced salinomycin production by adjusting the supply of polyketide extender units in Streptomyce albus DSM 41398.</title>
        <authorList>
            <person name="Lu C."/>
        </authorList>
    </citation>
    <scope>NUCLEOTIDE SEQUENCE [LARGE SCALE GENOMIC DNA]</scope>
    <source>
        <strain evidence="4">ATCC 21838 / DSM 41398 / FERM P-419 / JCM 4703 / NBRC 107858</strain>
    </source>
</reference>
<proteinExistence type="predicted"/>
<protein>
    <submittedName>
        <fullName evidence="3">Putative polyketide synthase protein</fullName>
    </submittedName>
</protein>
<dbReference type="PANTHER" id="PTHR43619">
    <property type="entry name" value="S-ADENOSYL-L-METHIONINE-DEPENDENT METHYLTRANSFERASE YKTD-RELATED"/>
    <property type="match status" value="1"/>
</dbReference>
<keyword evidence="1" id="KW-0489">Methyltransferase</keyword>
<gene>
    <name evidence="3" type="ORF">SLNWT_5101</name>
</gene>
<dbReference type="EMBL" id="CP010519">
    <property type="protein sequence ID" value="AJE85477.1"/>
    <property type="molecule type" value="Genomic_DNA"/>
</dbReference>
<evidence type="ECO:0000256" key="2">
    <source>
        <dbReference type="ARBA" id="ARBA00022679"/>
    </source>
</evidence>
<dbReference type="SUPFAM" id="SSF53335">
    <property type="entry name" value="S-adenosyl-L-methionine-dependent methyltransferases"/>
    <property type="match status" value="1"/>
</dbReference>
<keyword evidence="4" id="KW-1185">Reference proteome</keyword>
<dbReference type="PANTHER" id="PTHR43619:SF2">
    <property type="entry name" value="S-ADENOSYL-L-METHIONINE-DEPENDENT METHYLTRANSFERASES SUPERFAMILY PROTEIN"/>
    <property type="match status" value="1"/>
</dbReference>
<accession>A0A0B5F533</accession>
<dbReference type="KEGG" id="sals:SLNWT_5101"/>
<dbReference type="GO" id="GO:0008168">
    <property type="term" value="F:methyltransferase activity"/>
    <property type="evidence" value="ECO:0007669"/>
    <property type="project" value="UniProtKB-KW"/>
</dbReference>
<sequence length="288" mass="31070">MSAETRNTEPGTGAAKRVFAAGSSESTSVLTALARGRADELWPELRFRDVVAKRVAAELGDADHWADFNKTIMRGCVVRAQLYDFEIAGFAWRGGHRRLRVVEVGCGLEDRSRRLSGQLPDGTTVEWVYVDLPAVVAVREELGLGAGATNVAVDIRQRDWMRELPGAELPTVVVSEGLSYHLEAAEVAGYLDGISEGCPAGSLVVTDFMSPLLKLWHPGNRAVEGGLKAAYRSGAELHASCTGIEHVRDDYGLEGDGLAVRALGASLRHLPLKQLRTCFYGVAIGTVR</sequence>
<dbReference type="GO" id="GO:0032259">
    <property type="term" value="P:methylation"/>
    <property type="evidence" value="ECO:0007669"/>
    <property type="project" value="UniProtKB-KW"/>
</dbReference>
<evidence type="ECO:0000256" key="1">
    <source>
        <dbReference type="ARBA" id="ARBA00022603"/>
    </source>
</evidence>
<dbReference type="InterPro" id="IPR029063">
    <property type="entry name" value="SAM-dependent_MTases_sf"/>
</dbReference>
<dbReference type="Pfam" id="PF04072">
    <property type="entry name" value="LCM"/>
    <property type="match status" value="1"/>
</dbReference>
<keyword evidence="2" id="KW-0808">Transferase</keyword>
<dbReference type="InterPro" id="IPR007213">
    <property type="entry name" value="Ppm1/Ppm2/Tcmp"/>
</dbReference>
<organism evidence="3 4">
    <name type="scientific">Streptomyces albus (strain ATCC 21838 / DSM 41398 / FERM P-419 / JCM 4703 / NBRC 107858)</name>
    <dbReference type="NCBI Taxonomy" id="1081613"/>
    <lineage>
        <taxon>Bacteria</taxon>
        <taxon>Bacillati</taxon>
        <taxon>Actinomycetota</taxon>
        <taxon>Actinomycetes</taxon>
        <taxon>Kitasatosporales</taxon>
        <taxon>Streptomycetaceae</taxon>
        <taxon>Streptomyces</taxon>
    </lineage>
</organism>
<evidence type="ECO:0000313" key="3">
    <source>
        <dbReference type="EMBL" id="AJE85477.1"/>
    </source>
</evidence>